<dbReference type="EMBL" id="MU971341">
    <property type="protein sequence ID" value="KAK9240236.1"/>
    <property type="molecule type" value="Genomic_DNA"/>
</dbReference>
<protein>
    <submittedName>
        <fullName evidence="1">Uncharacterized protein</fullName>
    </submittedName>
</protein>
<accession>A0ACC3T976</accession>
<gene>
    <name evidence="1" type="ORF">V1525DRAFT_371261</name>
</gene>
<keyword evidence="2" id="KW-1185">Reference proteome</keyword>
<proteinExistence type="predicted"/>
<dbReference type="Proteomes" id="UP001433508">
    <property type="component" value="Unassembled WGS sequence"/>
</dbReference>
<evidence type="ECO:0000313" key="1">
    <source>
        <dbReference type="EMBL" id="KAK9240236.1"/>
    </source>
</evidence>
<organism evidence="1 2">
    <name type="scientific">Lipomyces kononenkoae</name>
    <name type="common">Yeast</name>
    <dbReference type="NCBI Taxonomy" id="34357"/>
    <lineage>
        <taxon>Eukaryota</taxon>
        <taxon>Fungi</taxon>
        <taxon>Dikarya</taxon>
        <taxon>Ascomycota</taxon>
        <taxon>Saccharomycotina</taxon>
        <taxon>Lipomycetes</taxon>
        <taxon>Lipomycetales</taxon>
        <taxon>Lipomycetaceae</taxon>
        <taxon>Lipomyces</taxon>
    </lineage>
</organism>
<name>A0ACC3T976_LIPKO</name>
<comment type="caution">
    <text evidence="1">The sequence shown here is derived from an EMBL/GenBank/DDBJ whole genome shotgun (WGS) entry which is preliminary data.</text>
</comment>
<reference evidence="2" key="1">
    <citation type="journal article" date="2024" name="Front. Bioeng. Biotechnol.">
        <title>Genome-scale model development and genomic sequencing of the oleaginous clade Lipomyces.</title>
        <authorList>
            <person name="Czajka J.J."/>
            <person name="Han Y."/>
            <person name="Kim J."/>
            <person name="Mondo S.J."/>
            <person name="Hofstad B.A."/>
            <person name="Robles A."/>
            <person name="Haridas S."/>
            <person name="Riley R."/>
            <person name="LaButti K."/>
            <person name="Pangilinan J."/>
            <person name="Andreopoulos W."/>
            <person name="Lipzen A."/>
            <person name="Yan J."/>
            <person name="Wang M."/>
            <person name="Ng V."/>
            <person name="Grigoriev I.V."/>
            <person name="Spatafora J.W."/>
            <person name="Magnuson J.K."/>
            <person name="Baker S.E."/>
            <person name="Pomraning K.R."/>
        </authorList>
    </citation>
    <scope>NUCLEOTIDE SEQUENCE [LARGE SCALE GENOMIC DNA]</scope>
    <source>
        <strain evidence="2">CBS 7786</strain>
    </source>
</reference>
<evidence type="ECO:0000313" key="2">
    <source>
        <dbReference type="Proteomes" id="UP001433508"/>
    </source>
</evidence>
<sequence length="407" mass="45512">MSAPASILLHNPPAPTRILIRNLRPRGGSAPSLSVHHGYSPCLTWSWRRYVFSSMRTQHAASRPGTKTTVRESMPLAGSKHKKNPAGISSRPSPNRNKLKDMRLQPIRHVSHSDNKSKLEFKSQSIEDHAKSNSRATPSKRKVAKAQTSNKNSDNSSGKSNFHHRNLKLEQKKSARRKHKKKIHAKWDPYVLAEKTKKALDKGQVTEAVALARDGGDRSTVSWNYIIQHEFQHKHVSAALRYFTEMRKRGAAPNDRTFTMVLNGLAINVDIAPTAVQKCLRVFAYITDQKRVKVNNFHLNVALKVCVAASDVDAMWQVLDMADNIVEPDEATYTTIAPLLAKEGISLEDVFPKEINSERQVGFIPLSKDSPTSDGRPGNEIARQSRSRRTNRLKESRQSLTSEAAAA</sequence>